<dbReference type="GO" id="GO:0050380">
    <property type="term" value="F:undecaprenyl-diphosphatase activity"/>
    <property type="evidence" value="ECO:0007669"/>
    <property type="project" value="UniProtKB-UniRule"/>
</dbReference>
<keyword evidence="14" id="KW-0133">Cell shape</keyword>
<comment type="caution">
    <text evidence="15">The sequence shown here is derived from an EMBL/GenBank/DDBJ whole genome shotgun (WGS) entry which is preliminary data.</text>
</comment>
<feature type="transmembrane region" description="Helical" evidence="14">
    <location>
        <begin position="227"/>
        <end position="251"/>
    </location>
</feature>
<dbReference type="GO" id="GO:0046677">
    <property type="term" value="P:response to antibiotic"/>
    <property type="evidence" value="ECO:0007669"/>
    <property type="project" value="UniProtKB-UniRule"/>
</dbReference>
<comment type="subcellular location">
    <subcellularLocation>
        <location evidence="1 14">Cell membrane</location>
        <topology evidence="1 14">Multi-pass membrane protein</topology>
    </subcellularLocation>
</comment>
<evidence type="ECO:0000256" key="13">
    <source>
        <dbReference type="ARBA" id="ARBA00047594"/>
    </source>
</evidence>
<evidence type="ECO:0000256" key="9">
    <source>
        <dbReference type="ARBA" id="ARBA00023136"/>
    </source>
</evidence>
<keyword evidence="8 14" id="KW-1133">Transmembrane helix</keyword>
<evidence type="ECO:0000256" key="12">
    <source>
        <dbReference type="ARBA" id="ARBA00032932"/>
    </source>
</evidence>
<keyword evidence="7 14" id="KW-0378">Hydrolase</keyword>
<keyword evidence="14" id="KW-0573">Peptidoglycan synthesis</keyword>
<accession>A0A6N3SM77</accession>
<feature type="transmembrane region" description="Helical" evidence="14">
    <location>
        <begin position="43"/>
        <end position="65"/>
    </location>
</feature>
<evidence type="ECO:0000256" key="3">
    <source>
        <dbReference type="ARBA" id="ARBA00012374"/>
    </source>
</evidence>
<dbReference type="EMBL" id="BJVU01000001">
    <property type="protein sequence ID" value="GEL57847.1"/>
    <property type="molecule type" value="Genomic_DNA"/>
</dbReference>
<evidence type="ECO:0000256" key="4">
    <source>
        <dbReference type="ARBA" id="ARBA00021581"/>
    </source>
</evidence>
<evidence type="ECO:0000313" key="17">
    <source>
        <dbReference type="Proteomes" id="UP000032671"/>
    </source>
</evidence>
<evidence type="ECO:0000313" key="18">
    <source>
        <dbReference type="Proteomes" id="UP000321891"/>
    </source>
</evidence>
<comment type="function">
    <text evidence="14">Catalyzes the dephosphorylation of undecaprenyl diphosphate (UPP). Confers resistance to bacitracin.</text>
</comment>
<dbReference type="EC" id="3.6.1.27" evidence="3 14"/>
<name>A0A0D6N5N2_9PROT</name>
<dbReference type="PANTHER" id="PTHR30622">
    <property type="entry name" value="UNDECAPRENYL-DIPHOSPHATASE"/>
    <property type="match status" value="1"/>
</dbReference>
<dbReference type="GO" id="GO:0008360">
    <property type="term" value="P:regulation of cell shape"/>
    <property type="evidence" value="ECO:0007669"/>
    <property type="project" value="UniProtKB-KW"/>
</dbReference>
<evidence type="ECO:0000256" key="5">
    <source>
        <dbReference type="ARBA" id="ARBA00022475"/>
    </source>
</evidence>
<evidence type="ECO:0000256" key="6">
    <source>
        <dbReference type="ARBA" id="ARBA00022692"/>
    </source>
</evidence>
<organism evidence="15 17">
    <name type="scientific">Acetobacter cibinongensis</name>
    <dbReference type="NCBI Taxonomy" id="146475"/>
    <lineage>
        <taxon>Bacteria</taxon>
        <taxon>Pseudomonadati</taxon>
        <taxon>Pseudomonadota</taxon>
        <taxon>Alphaproteobacteria</taxon>
        <taxon>Acetobacterales</taxon>
        <taxon>Acetobacteraceae</taxon>
        <taxon>Acetobacter</taxon>
    </lineage>
</organism>
<proteinExistence type="inferred from homology"/>
<keyword evidence="9 14" id="KW-0472">Membrane</keyword>
<feature type="transmembrane region" description="Helical" evidence="14">
    <location>
        <begin position="115"/>
        <end position="136"/>
    </location>
</feature>
<reference evidence="15 17" key="1">
    <citation type="submission" date="2012-11" db="EMBL/GenBank/DDBJ databases">
        <title>Whole genome sequence of Acetobacter cibinongensis 4H-1.</title>
        <authorList>
            <person name="Azuma Y."/>
            <person name="Higashiura N."/>
            <person name="Hirakawa H."/>
            <person name="Matsushita K."/>
        </authorList>
    </citation>
    <scope>NUCLEOTIDE SEQUENCE [LARGE SCALE GENOMIC DNA]</scope>
    <source>
        <strain evidence="15 17">4H-1</strain>
    </source>
</reference>
<evidence type="ECO:0000313" key="16">
    <source>
        <dbReference type="EMBL" id="GEL57847.1"/>
    </source>
</evidence>
<evidence type="ECO:0000313" key="15">
    <source>
        <dbReference type="EMBL" id="GAN61259.1"/>
    </source>
</evidence>
<keyword evidence="18" id="KW-1185">Reference proteome</keyword>
<dbReference type="GO" id="GO:0071555">
    <property type="term" value="P:cell wall organization"/>
    <property type="evidence" value="ECO:0007669"/>
    <property type="project" value="UniProtKB-KW"/>
</dbReference>
<accession>A0A0D6N5N2</accession>
<evidence type="ECO:0000256" key="1">
    <source>
        <dbReference type="ARBA" id="ARBA00004651"/>
    </source>
</evidence>
<evidence type="ECO:0000256" key="7">
    <source>
        <dbReference type="ARBA" id="ARBA00022801"/>
    </source>
</evidence>
<dbReference type="Proteomes" id="UP000321891">
    <property type="component" value="Unassembled WGS sequence"/>
</dbReference>
<protein>
    <recommendedName>
        <fullName evidence="4 14">Undecaprenyl-diphosphatase</fullName>
        <ecNumber evidence="3 14">3.6.1.27</ecNumber>
    </recommendedName>
    <alternativeName>
        <fullName evidence="12 14">Bacitracin resistance protein</fullName>
    </alternativeName>
    <alternativeName>
        <fullName evidence="11 14">Undecaprenyl pyrophosphate phosphatase</fullName>
    </alternativeName>
</protein>
<dbReference type="GO" id="GO:0005886">
    <property type="term" value="C:plasma membrane"/>
    <property type="evidence" value="ECO:0007669"/>
    <property type="project" value="UniProtKB-SubCell"/>
</dbReference>
<dbReference type="NCBIfam" id="NF001397">
    <property type="entry name" value="PRK00281.3-4"/>
    <property type="match status" value="1"/>
</dbReference>
<dbReference type="RefSeq" id="WP_048839415.1">
    <property type="nucleotide sequence ID" value="NZ_BAMV01000018.1"/>
</dbReference>
<comment type="catalytic activity">
    <reaction evidence="13 14">
        <text>di-trans,octa-cis-undecaprenyl diphosphate + H2O = di-trans,octa-cis-undecaprenyl phosphate + phosphate + H(+)</text>
        <dbReference type="Rhea" id="RHEA:28094"/>
        <dbReference type="ChEBI" id="CHEBI:15377"/>
        <dbReference type="ChEBI" id="CHEBI:15378"/>
        <dbReference type="ChEBI" id="CHEBI:43474"/>
        <dbReference type="ChEBI" id="CHEBI:58405"/>
        <dbReference type="ChEBI" id="CHEBI:60392"/>
        <dbReference type="EC" id="3.6.1.27"/>
    </reaction>
</comment>
<gene>
    <name evidence="14" type="primary">uppP</name>
    <name evidence="16" type="synonym">bacA</name>
    <name evidence="15" type="ORF">Abci_018_129</name>
    <name evidence="16" type="ORF">ACI01nite_04490</name>
</gene>
<keyword evidence="14" id="KW-0961">Cell wall biogenesis/degradation</keyword>
<dbReference type="HAMAP" id="MF_01006">
    <property type="entry name" value="Undec_diphosphatase"/>
    <property type="match status" value="1"/>
</dbReference>
<feature type="transmembrane region" description="Helical" evidence="14">
    <location>
        <begin position="88"/>
        <end position="109"/>
    </location>
</feature>
<evidence type="ECO:0000256" key="8">
    <source>
        <dbReference type="ARBA" id="ARBA00022989"/>
    </source>
</evidence>
<keyword evidence="5 14" id="KW-1003">Cell membrane</keyword>
<comment type="similarity">
    <text evidence="2 14">Belongs to the UppP family.</text>
</comment>
<evidence type="ECO:0000256" key="11">
    <source>
        <dbReference type="ARBA" id="ARBA00032707"/>
    </source>
</evidence>
<keyword evidence="10 14" id="KW-0046">Antibiotic resistance</keyword>
<evidence type="ECO:0000256" key="2">
    <source>
        <dbReference type="ARBA" id="ARBA00010621"/>
    </source>
</evidence>
<dbReference type="InterPro" id="IPR003824">
    <property type="entry name" value="UppP"/>
</dbReference>
<comment type="miscellaneous">
    <text evidence="14">Bacitracin is thought to be involved in the inhibition of peptidoglycan synthesis by sequestering undecaprenyl diphosphate, thereby reducing the pool of lipid carrier available.</text>
</comment>
<dbReference type="GO" id="GO:0009252">
    <property type="term" value="P:peptidoglycan biosynthetic process"/>
    <property type="evidence" value="ECO:0007669"/>
    <property type="project" value="UniProtKB-KW"/>
</dbReference>
<keyword evidence="6 14" id="KW-0812">Transmembrane</keyword>
<dbReference type="STRING" id="1231339.Abci_018_129"/>
<feature type="transmembrane region" description="Helical" evidence="14">
    <location>
        <begin position="148"/>
        <end position="174"/>
    </location>
</feature>
<evidence type="ECO:0000256" key="14">
    <source>
        <dbReference type="HAMAP-Rule" id="MF_01006"/>
    </source>
</evidence>
<dbReference type="PANTHER" id="PTHR30622:SF4">
    <property type="entry name" value="UNDECAPRENYL-DIPHOSPHATASE"/>
    <property type="match status" value="1"/>
</dbReference>
<dbReference type="AlphaFoldDB" id="A0A0D6N5N2"/>
<evidence type="ECO:0000256" key="10">
    <source>
        <dbReference type="ARBA" id="ARBA00023251"/>
    </source>
</evidence>
<dbReference type="Pfam" id="PF02673">
    <property type="entry name" value="BacA"/>
    <property type="match status" value="1"/>
</dbReference>
<feature type="transmembrane region" description="Helical" evidence="14">
    <location>
        <begin position="263"/>
        <end position="280"/>
    </location>
</feature>
<sequence length="282" mass="30529">MSFFQAIFIAVLQGATELFPVSSLGHAVLVPALLHWSYDLHSLSFLPFLVMLHLGTSVALLVFFWKDWLALFKGAAGVLGPRIQAESLYILFLLVVATIPAVLIGLLFEHMIRDFFGSATPVAIFLFLNGLMLLLVEKLRGTSPRRGVATVADMTVADALIIGAFQCFAFFPGLSRSGATICAGLLRGLQSETAARFSFLMAEPVILAATVKSAYKMRTVPLAPGELHLAIVGAIVSGVVALASTAFLMRYFRNHDKWALSPFAYYCMGAGVISLILLHFSL</sequence>
<dbReference type="EMBL" id="BAMV01000018">
    <property type="protein sequence ID" value="GAN61259.1"/>
    <property type="molecule type" value="Genomic_DNA"/>
</dbReference>
<reference evidence="16 18" key="2">
    <citation type="submission" date="2019-07" db="EMBL/GenBank/DDBJ databases">
        <title>Whole genome shotgun sequence of Acetobacter cibinongensis NBRC 16605.</title>
        <authorList>
            <person name="Hosoyama A."/>
            <person name="Uohara A."/>
            <person name="Ohji S."/>
            <person name="Ichikawa N."/>
        </authorList>
    </citation>
    <scope>NUCLEOTIDE SEQUENCE [LARGE SCALE GENOMIC DNA]</scope>
    <source>
        <strain evidence="16 18">NBRC 16605</strain>
    </source>
</reference>
<dbReference type="Proteomes" id="UP000032671">
    <property type="component" value="Unassembled WGS sequence"/>
</dbReference>